<dbReference type="CDD" id="cd05819">
    <property type="entry name" value="NHL"/>
    <property type="match status" value="1"/>
</dbReference>
<evidence type="ECO:0000313" key="2">
    <source>
        <dbReference type="EMBL" id="SVA75129.1"/>
    </source>
</evidence>
<gene>
    <name evidence="2" type="ORF">METZ01_LOCUS127983</name>
</gene>
<reference evidence="2" key="1">
    <citation type="submission" date="2018-05" db="EMBL/GenBank/DDBJ databases">
        <authorList>
            <person name="Lanie J.A."/>
            <person name="Ng W.-L."/>
            <person name="Kazmierczak K.M."/>
            <person name="Andrzejewski T.M."/>
            <person name="Davidsen T.M."/>
            <person name="Wayne K.J."/>
            <person name="Tettelin H."/>
            <person name="Glass J.I."/>
            <person name="Rusch D."/>
            <person name="Podicherti R."/>
            <person name="Tsui H.-C.T."/>
            <person name="Winkler M.E."/>
        </authorList>
    </citation>
    <scope>NUCLEOTIDE SEQUENCE</scope>
</reference>
<proteinExistence type="predicted"/>
<dbReference type="SUPFAM" id="SSF101898">
    <property type="entry name" value="NHL repeat"/>
    <property type="match status" value="1"/>
</dbReference>
<dbReference type="PROSITE" id="PS51125">
    <property type="entry name" value="NHL"/>
    <property type="match status" value="4"/>
</dbReference>
<organism evidence="2">
    <name type="scientific">marine metagenome</name>
    <dbReference type="NCBI Taxonomy" id="408172"/>
    <lineage>
        <taxon>unclassified sequences</taxon>
        <taxon>metagenomes</taxon>
        <taxon>ecological metagenomes</taxon>
    </lineage>
</organism>
<dbReference type="AlphaFoldDB" id="A0A381YDI3"/>
<evidence type="ECO:0008006" key="3">
    <source>
        <dbReference type="Google" id="ProtNLM"/>
    </source>
</evidence>
<evidence type="ECO:0000256" key="1">
    <source>
        <dbReference type="ARBA" id="ARBA00022737"/>
    </source>
</evidence>
<keyword evidence="1" id="KW-0677">Repeat</keyword>
<dbReference type="InterPro" id="IPR001258">
    <property type="entry name" value="NHL_repeat"/>
</dbReference>
<dbReference type="InterPro" id="IPR011042">
    <property type="entry name" value="6-blade_b-propeller_TolB-like"/>
</dbReference>
<dbReference type="PANTHER" id="PTHR24104">
    <property type="entry name" value="E3 UBIQUITIN-PROTEIN LIGASE NHLRC1-RELATED"/>
    <property type="match status" value="1"/>
</dbReference>
<protein>
    <recommendedName>
        <fullName evidence="3">SMP-30/Gluconolactonase/LRE-like region domain-containing protein</fullName>
    </recommendedName>
</protein>
<dbReference type="EMBL" id="UINC01017986">
    <property type="protein sequence ID" value="SVA75129.1"/>
    <property type="molecule type" value="Genomic_DNA"/>
</dbReference>
<accession>A0A381YDI3</accession>
<dbReference type="Gene3D" id="2.120.10.30">
    <property type="entry name" value="TolB, C-terminal domain"/>
    <property type="match status" value="2"/>
</dbReference>
<dbReference type="GO" id="GO:0008270">
    <property type="term" value="F:zinc ion binding"/>
    <property type="evidence" value="ECO:0007669"/>
    <property type="project" value="UniProtKB-KW"/>
</dbReference>
<dbReference type="PANTHER" id="PTHR24104:SF25">
    <property type="entry name" value="PROTEIN LIN-41"/>
    <property type="match status" value="1"/>
</dbReference>
<name>A0A381YDI3_9ZZZZ</name>
<sequence length="352" mass="38690">MQTQIAAGRVFDFSHAVGRSAASGTGFRHPCAVATGTEADADAVYVISRGFEMIPNVHWNRTALGVRVSKVIPGLVSGEEELVTEFSTYGEDPGKVIWPAGVAVDSQRTVYVTDEWMNRISVFDSEGKFLKCWGESGNGDGKFDGPSGILIDPQDDIYIVDTRNHRVQKLTKDGAHLATWGGLGSGEGQLDSPWGIASDSDGYIYVADHMNHRVQKFTPAGEFAAAFGSPGTGRGELGRPSGVAVDPEGDVYICDWSNNRVQVFAADGRFVTSLLGDARELSHWAKMTVEANPDAVRRRREVRDPRVEWRLSMPNDLVYDAVHERLIVADTQRQRIQIYNKLKDYTVPSRTI</sequence>
<dbReference type="InterPro" id="IPR050952">
    <property type="entry name" value="TRIM-NHL_E3_ligases"/>
</dbReference>
<dbReference type="Pfam" id="PF01436">
    <property type="entry name" value="NHL"/>
    <property type="match status" value="4"/>
</dbReference>